<name>A0A0D7B5R6_9AGAR</name>
<keyword evidence="3" id="KW-1185">Reference proteome</keyword>
<dbReference type="OrthoDB" id="3139566at2759"/>
<protein>
    <submittedName>
        <fullName evidence="2">Uncharacterized protein</fullName>
    </submittedName>
</protein>
<dbReference type="AlphaFoldDB" id="A0A0D7B5R6"/>
<dbReference type="Gene3D" id="1.20.1280.50">
    <property type="match status" value="1"/>
</dbReference>
<reference evidence="2 3" key="1">
    <citation type="journal article" date="2015" name="Fungal Genet. Biol.">
        <title>Evolution of novel wood decay mechanisms in Agaricales revealed by the genome sequences of Fistulina hepatica and Cylindrobasidium torrendii.</title>
        <authorList>
            <person name="Floudas D."/>
            <person name="Held B.W."/>
            <person name="Riley R."/>
            <person name="Nagy L.G."/>
            <person name="Koehler G."/>
            <person name="Ransdell A.S."/>
            <person name="Younus H."/>
            <person name="Chow J."/>
            <person name="Chiniquy J."/>
            <person name="Lipzen A."/>
            <person name="Tritt A."/>
            <person name="Sun H."/>
            <person name="Haridas S."/>
            <person name="LaButti K."/>
            <person name="Ohm R.A."/>
            <person name="Kues U."/>
            <person name="Blanchette R.A."/>
            <person name="Grigoriev I.V."/>
            <person name="Minto R.E."/>
            <person name="Hibbett D.S."/>
        </authorList>
    </citation>
    <scope>NUCLEOTIDE SEQUENCE [LARGE SCALE GENOMIC DNA]</scope>
    <source>
        <strain evidence="2 3">FP15055 ss-10</strain>
    </source>
</reference>
<gene>
    <name evidence="2" type="ORF">CYLTODRAFT_467192</name>
</gene>
<evidence type="ECO:0000313" key="3">
    <source>
        <dbReference type="Proteomes" id="UP000054007"/>
    </source>
</evidence>
<sequence length="510" mass="58105">MMAEPTDAFLKSNPPDFPWIPRLFNSNEVPSADERRKLEDVLPRLTNEAAQLEEEIAALKERHSKIMGKVHGIQSALHPQRVIPDDILREIFAFCVPWCFETPSELVPLPLESSTDASEPPWTLSQVCRNWRAVALSCPHLWSAVQIEYSATLLDQCNRHPTSWADRLALISSWSAPLPLRVHILSYQYIHYLEHSWDTSGLDKERWQTLYMQGTSHLISSTIAEQPFPLLTDLSLDYQSAFWESFHCQLPALRRLEQHNRLASRFGPILPWEQITHYTSVDSNVYFICAMTNVQEITIEHSSPATMHFGGGRTTLAHATHLRVINTNEEVSLPGIFNILDLPVLHTLVLHVPENFGFTGYDWVPTEDKLPGSIINLSISGVATLKKKNINMHCRLLLQRLPEVQVLHIEGENMGCIIKYLHTHNMLMHLRDIRLTVTKDDLDTKSLKRLVKLCKRAAMKVVTFQCPAYITKAAKKMWKVDIMQMVEPAFSVPILGGVEVLFDTDGQNSM</sequence>
<organism evidence="2 3">
    <name type="scientific">Cylindrobasidium torrendii FP15055 ss-10</name>
    <dbReference type="NCBI Taxonomy" id="1314674"/>
    <lineage>
        <taxon>Eukaryota</taxon>
        <taxon>Fungi</taxon>
        <taxon>Dikarya</taxon>
        <taxon>Basidiomycota</taxon>
        <taxon>Agaricomycotina</taxon>
        <taxon>Agaricomycetes</taxon>
        <taxon>Agaricomycetidae</taxon>
        <taxon>Agaricales</taxon>
        <taxon>Marasmiineae</taxon>
        <taxon>Physalacriaceae</taxon>
        <taxon>Cylindrobasidium</taxon>
    </lineage>
</organism>
<proteinExistence type="predicted"/>
<accession>A0A0D7B5R6</accession>
<feature type="coiled-coil region" evidence="1">
    <location>
        <begin position="35"/>
        <end position="69"/>
    </location>
</feature>
<dbReference type="EMBL" id="KN880615">
    <property type="protein sequence ID" value="KIY64856.1"/>
    <property type="molecule type" value="Genomic_DNA"/>
</dbReference>
<dbReference type="Proteomes" id="UP000054007">
    <property type="component" value="Unassembled WGS sequence"/>
</dbReference>
<keyword evidence="1" id="KW-0175">Coiled coil</keyword>
<evidence type="ECO:0000313" key="2">
    <source>
        <dbReference type="EMBL" id="KIY64856.1"/>
    </source>
</evidence>
<evidence type="ECO:0000256" key="1">
    <source>
        <dbReference type="SAM" id="Coils"/>
    </source>
</evidence>